<accession>A0A8J6H509</accession>
<gene>
    <name evidence="9" type="ORF">GEV33_015429</name>
</gene>
<keyword evidence="3 8" id="KW-0812">Transmembrane</keyword>
<protein>
    <submittedName>
        <fullName evidence="9">Uncharacterized protein</fullName>
    </submittedName>
</protein>
<dbReference type="SUPFAM" id="SSF53850">
    <property type="entry name" value="Periplasmic binding protein-like II"/>
    <property type="match status" value="3"/>
</dbReference>
<feature type="transmembrane region" description="Helical" evidence="8">
    <location>
        <begin position="131"/>
        <end position="153"/>
    </location>
</feature>
<sequence length="1689" mass="191859">METNMPRYNYGHENPNGTITGVYAMVLNKETDWGLNARIMTYYKGGGFEYTVPYMSDKISVVVPKAEKIPRWWALVNCFDKWSWILIHVTISICCIFWYLIRSSSFVKAVSEMCSLLMGVPCRIAPSTREVFFLVSCAFFSLVVLGIVQGSLFKAFTTITFYPDVNTLEEVVELGLPVMTFAWSVVKDNSSSTIVKLMQNSIPYKDDMLDLVAYQKSIVGIDRRRDVEIEAITKYLGQDGLSLLHIVDQSVASFYLCSIVPKDSPFLMVFNRVITAMFESGLTSKWFNDLVYSLLIENLDKTTESLDLSCIKIEETFSVDAKENRKVRSYYKSPETDETGDGVFHVDSNEDVVKIKKDTTDSGEGRVIIVSSPDILEDFLDRFGTVVVPKPRATYAFLFAFSSTDCEVLAKEMHHILRQLWTDYNILDAIALAPCSCASDQIYIYRPFVKVNNFWGASQSYNTREIENDPSLVVNALRNLNRFPLRVAIFENNPSAIKVLPRLLQTNEIYANLSSSRGYAGTDGLILGTIVEYLNVDAIIDDNMGPFNYGHEYPDGTVTGVLSMILNKDTDLGLNARIMTHYNITGFEYTVPYMTDELSVLVPKSAKIPHWWRLFISFDPVSWVFLHLTVFVCIVFWYLLRDSSFVSTFWEIYSFLIGIPCKVVPSTDQFFFLSSCALFNVVILSIVQGLLFKTFTTTTFYPDLNTLEEVVESGLPAMTFAWSVVTDTSSSTVGKLMQNSIPYKDDMLDLVAFKKNIVAIDKRSEMEIEAKTKYLGQDGVPLLHVVDQSIATFYLSSIVPKGSPFLIVFNKIITRMFESGLTSKWYNDLVDSLFLEQIKKVVCDQERQLLMNWKILDKYLKYERFATLIKMLQSVFVMFLVFSQSFQLLKAPIGHMKDDRCATNNDNFFTTYEKHFSLVNFLTITILQTDKYKQEVNELVEELLKLLKSSEFANYGIRIEEKFFTGSTKNRRSRRYAKFPRSEEPGGSTFHADGTEDVVKAKKLTTSSGKGYLIIVWNPEVLEDFLHSYGTVVVPKPRAAYALLFAFPSDNCKVLTNQMHHTLRHFWTNHNILDVIAQAPCSCASDQIFIYRPFVKVKNSWGTTQNYTANQVQNNSNLIANTLSNLNRFPLRIALFEKSPTAIKVLPKLLRANPIYKKLSWSKGFAGSDALLLGTIAEHLNFNPIVDKIPPFNFGNVFPNGTVTGVIAMVINKQSDFGVNCRLMSYYPVDGFAYTVPYSSDKISIAVPKAAKVPRWHSLFACFDKLSWILILVASVLCCVFWYFIRNSSFAKTVWEMYSFLMGIPYKVVPSTGQIFFLTSSMIFNVVVLGIVQGSLFKAFTTTTFYPDVDTLEDVVESGLPIMAFSWFIVRGENSSVIKKLKERSIPITDDRFDLMAYQRNIAAIDRRLDLEIQIKTKYLASDGVPLLHIVSENLASLHTTSIVPSDSPYLIAFNKIIRRVFEGGLTSKWYNDVVDSMFIESVMKMLNHQEFKSFSLADIQTAFYVIGCFLVQFFQTVGDLKEKCATRSNNFLTIYKQHFLLVNFLTITVLQTDEYQKEVLHLAEDVLKVLNQLDCAVKIEVRSFANVKPNEASRPFGKSSTQQTGGDCCHAPTREDVMKTKKLTTASSGGFLVLAWSPKVLWDFLDEFGTAVVPKPRTTYALLFGFEEILERLQHSRRDCSSTMLLYI</sequence>
<keyword evidence="2" id="KW-1003">Cell membrane</keyword>
<dbReference type="Proteomes" id="UP000719412">
    <property type="component" value="Unassembled WGS sequence"/>
</dbReference>
<reference evidence="9" key="1">
    <citation type="journal article" date="2020" name="J Insects Food Feed">
        <title>The yellow mealworm (Tenebrio molitor) genome: a resource for the emerging insects as food and feed industry.</title>
        <authorList>
            <person name="Eriksson T."/>
            <person name="Andere A."/>
            <person name="Kelstrup H."/>
            <person name="Emery V."/>
            <person name="Picard C."/>
        </authorList>
    </citation>
    <scope>NUCLEOTIDE SEQUENCE</scope>
    <source>
        <strain evidence="9">Stoneville</strain>
        <tissue evidence="9">Whole head</tissue>
    </source>
</reference>
<feature type="transmembrane region" description="Helical" evidence="8">
    <location>
        <begin position="82"/>
        <end position="101"/>
    </location>
</feature>
<feature type="transmembrane region" description="Helical" evidence="8">
    <location>
        <begin position="1315"/>
        <end position="1337"/>
    </location>
</feature>
<name>A0A8J6H509_TENMO</name>
<evidence type="ECO:0000256" key="8">
    <source>
        <dbReference type="SAM" id="Phobius"/>
    </source>
</evidence>
<keyword evidence="7" id="KW-0325">Glycoprotein</keyword>
<evidence type="ECO:0000256" key="1">
    <source>
        <dbReference type="ARBA" id="ARBA00004651"/>
    </source>
</evidence>
<feature type="transmembrane region" description="Helical" evidence="8">
    <location>
        <begin position="621"/>
        <end position="640"/>
    </location>
</feature>
<evidence type="ECO:0000313" key="10">
    <source>
        <dbReference type="Proteomes" id="UP000719412"/>
    </source>
</evidence>
<reference evidence="9" key="2">
    <citation type="submission" date="2021-08" db="EMBL/GenBank/DDBJ databases">
        <authorList>
            <person name="Eriksson T."/>
        </authorList>
    </citation>
    <scope>NUCLEOTIDE SEQUENCE</scope>
    <source>
        <strain evidence="9">Stoneville</strain>
        <tissue evidence="9">Whole head</tissue>
    </source>
</reference>
<keyword evidence="10" id="KW-1185">Reference proteome</keyword>
<evidence type="ECO:0000256" key="4">
    <source>
        <dbReference type="ARBA" id="ARBA00022989"/>
    </source>
</evidence>
<dbReference type="Gene3D" id="3.40.190.10">
    <property type="entry name" value="Periplasmic binding protein-like II"/>
    <property type="match status" value="3"/>
</dbReference>
<evidence type="ECO:0000256" key="6">
    <source>
        <dbReference type="ARBA" id="ARBA00023170"/>
    </source>
</evidence>
<evidence type="ECO:0000256" key="3">
    <source>
        <dbReference type="ARBA" id="ARBA00022692"/>
    </source>
</evidence>
<evidence type="ECO:0000256" key="5">
    <source>
        <dbReference type="ARBA" id="ARBA00023136"/>
    </source>
</evidence>
<proteinExistence type="predicted"/>
<dbReference type="EMBL" id="JABDTM020030672">
    <property type="protein sequence ID" value="KAH0807362.1"/>
    <property type="molecule type" value="Genomic_DNA"/>
</dbReference>
<dbReference type="InterPro" id="IPR052192">
    <property type="entry name" value="Insect_Ionotropic_Sensory_Rcpt"/>
</dbReference>
<comment type="caution">
    <text evidence="9">The sequence shown here is derived from an EMBL/GenBank/DDBJ whole genome shotgun (WGS) entry which is preliminary data.</text>
</comment>
<evidence type="ECO:0000256" key="7">
    <source>
        <dbReference type="ARBA" id="ARBA00023180"/>
    </source>
</evidence>
<keyword evidence="5 8" id="KW-0472">Membrane</keyword>
<feature type="transmembrane region" description="Helical" evidence="8">
    <location>
        <begin position="671"/>
        <end position="692"/>
    </location>
</feature>
<keyword evidence="4 8" id="KW-1133">Transmembrane helix</keyword>
<comment type="subcellular location">
    <subcellularLocation>
        <location evidence="1">Cell membrane</location>
        <topology evidence="1">Multi-pass membrane protein</topology>
    </subcellularLocation>
</comment>
<dbReference type="PANTHER" id="PTHR42643">
    <property type="entry name" value="IONOTROPIC RECEPTOR 20A-RELATED"/>
    <property type="match status" value="1"/>
</dbReference>
<dbReference type="PANTHER" id="PTHR42643:SF38">
    <property type="entry name" value="IONOTROPIC RECEPTOR 100A"/>
    <property type="match status" value="1"/>
</dbReference>
<evidence type="ECO:0000256" key="2">
    <source>
        <dbReference type="ARBA" id="ARBA00022475"/>
    </source>
</evidence>
<evidence type="ECO:0000313" key="9">
    <source>
        <dbReference type="EMBL" id="KAH0807362.1"/>
    </source>
</evidence>
<feature type="transmembrane region" description="Helical" evidence="8">
    <location>
        <begin position="1266"/>
        <end position="1285"/>
    </location>
</feature>
<dbReference type="GO" id="GO:0005886">
    <property type="term" value="C:plasma membrane"/>
    <property type="evidence" value="ECO:0007669"/>
    <property type="project" value="UniProtKB-SubCell"/>
</dbReference>
<keyword evidence="6" id="KW-0675">Receptor</keyword>
<organism evidence="9 10">
    <name type="scientific">Tenebrio molitor</name>
    <name type="common">Yellow mealworm beetle</name>
    <dbReference type="NCBI Taxonomy" id="7067"/>
    <lineage>
        <taxon>Eukaryota</taxon>
        <taxon>Metazoa</taxon>
        <taxon>Ecdysozoa</taxon>
        <taxon>Arthropoda</taxon>
        <taxon>Hexapoda</taxon>
        <taxon>Insecta</taxon>
        <taxon>Pterygota</taxon>
        <taxon>Neoptera</taxon>
        <taxon>Endopterygota</taxon>
        <taxon>Coleoptera</taxon>
        <taxon>Polyphaga</taxon>
        <taxon>Cucujiformia</taxon>
        <taxon>Tenebrionidae</taxon>
        <taxon>Tenebrio</taxon>
    </lineage>
</organism>